<sequence>MGFLDALLGRTEPVQPNLDVLFAIPSAACTLQAALDLAPTGAGAVCFKAAEGAAAAESESDIRALLDLDASLEVSVDRDEFGFTWITCRQSTVDLAALVTGLHAINATLTDAGFGPCLLCTVVGFRTPTADDPRRVGLVYLFKRGTVYPFAPTDGRKRDNALEIQIRAALTDDLPIEADLERWFPIWNAPVP</sequence>
<accession>M2YIT2</accession>
<organism evidence="1 2">
    <name type="scientific">Amycolatopsis decaplanina DSM 44594</name>
    <dbReference type="NCBI Taxonomy" id="1284240"/>
    <lineage>
        <taxon>Bacteria</taxon>
        <taxon>Bacillati</taxon>
        <taxon>Actinomycetota</taxon>
        <taxon>Actinomycetes</taxon>
        <taxon>Pseudonocardiales</taxon>
        <taxon>Pseudonocardiaceae</taxon>
        <taxon>Amycolatopsis</taxon>
    </lineage>
</organism>
<comment type="caution">
    <text evidence="1">The sequence shown here is derived from an EMBL/GenBank/DDBJ whole genome shotgun (WGS) entry which is preliminary data.</text>
</comment>
<protein>
    <submittedName>
        <fullName evidence="1">Uncharacterized protein</fullName>
    </submittedName>
</protein>
<dbReference type="PATRIC" id="fig|1284240.4.peg.2234"/>
<dbReference type="OrthoDB" id="159886at2"/>
<dbReference type="Proteomes" id="UP000054226">
    <property type="component" value="Unassembled WGS sequence"/>
</dbReference>
<dbReference type="EMBL" id="AOHO01000045">
    <property type="protein sequence ID" value="EME61690.1"/>
    <property type="molecule type" value="Genomic_DNA"/>
</dbReference>
<evidence type="ECO:0000313" key="1">
    <source>
        <dbReference type="EMBL" id="EME61690.1"/>
    </source>
</evidence>
<dbReference type="InterPro" id="IPR054383">
    <property type="entry name" value="PspAB-like"/>
</dbReference>
<dbReference type="RefSeq" id="WP_007030101.1">
    <property type="nucleotide sequence ID" value="NZ_AOHO01000045.1"/>
</dbReference>
<dbReference type="AlphaFoldDB" id="M2YIT2"/>
<keyword evidence="2" id="KW-1185">Reference proteome</keyword>
<dbReference type="Pfam" id="PF22742">
    <property type="entry name" value="PspAB"/>
    <property type="match status" value="1"/>
</dbReference>
<gene>
    <name evidence="1" type="ORF">H074_10975</name>
</gene>
<name>M2YIT2_9PSEU</name>
<proteinExistence type="predicted"/>
<evidence type="ECO:0000313" key="2">
    <source>
        <dbReference type="Proteomes" id="UP000054226"/>
    </source>
</evidence>
<reference evidence="1 2" key="1">
    <citation type="journal article" date="2013" name="Genome Announc.">
        <title>Draft Genome Sequence of Amycolatopsis decaplanina Strain DSM 44594T.</title>
        <authorList>
            <person name="Kaur N."/>
            <person name="Kumar S."/>
            <person name="Bala M."/>
            <person name="Raghava G.P."/>
            <person name="Mayilraj S."/>
        </authorList>
    </citation>
    <scope>NUCLEOTIDE SEQUENCE [LARGE SCALE GENOMIC DNA]</scope>
    <source>
        <strain evidence="1 2">DSM 44594</strain>
    </source>
</reference>